<feature type="non-terminal residue" evidence="2">
    <location>
        <position position="87"/>
    </location>
</feature>
<protein>
    <recommendedName>
        <fullName evidence="4">DUF4817 domain-containing protein</fullName>
    </recommendedName>
</protein>
<dbReference type="AlphaFoldDB" id="E2AVM5"/>
<accession>E2AVM5</accession>
<evidence type="ECO:0008006" key="4">
    <source>
        <dbReference type="Google" id="ProtNLM"/>
    </source>
</evidence>
<dbReference type="OrthoDB" id="7553511at2759"/>
<keyword evidence="3" id="KW-1185">Reference proteome</keyword>
<dbReference type="PANTHER" id="PTHR47326:SF1">
    <property type="entry name" value="HTH PSQ-TYPE DOMAIN-CONTAINING PROTEIN"/>
    <property type="match status" value="1"/>
</dbReference>
<name>E2AVM5_CAMFO</name>
<dbReference type="Proteomes" id="UP000000311">
    <property type="component" value="Unassembled WGS sequence"/>
</dbReference>
<feature type="non-terminal residue" evidence="2">
    <location>
        <position position="1"/>
    </location>
</feature>
<feature type="region of interest" description="Disordered" evidence="1">
    <location>
        <begin position="15"/>
        <end position="60"/>
    </location>
</feature>
<dbReference type="InParanoid" id="E2AVM5"/>
<proteinExistence type="predicted"/>
<dbReference type="OMA" id="KAMNFHP"/>
<evidence type="ECO:0000313" key="2">
    <source>
        <dbReference type="EMBL" id="EFN62518.1"/>
    </source>
</evidence>
<organism evidence="3">
    <name type="scientific">Camponotus floridanus</name>
    <name type="common">Florida carpenter ant</name>
    <dbReference type="NCBI Taxonomy" id="104421"/>
    <lineage>
        <taxon>Eukaryota</taxon>
        <taxon>Metazoa</taxon>
        <taxon>Ecdysozoa</taxon>
        <taxon>Arthropoda</taxon>
        <taxon>Hexapoda</taxon>
        <taxon>Insecta</taxon>
        <taxon>Pterygota</taxon>
        <taxon>Neoptera</taxon>
        <taxon>Endopterygota</taxon>
        <taxon>Hymenoptera</taxon>
        <taxon>Apocrita</taxon>
        <taxon>Aculeata</taxon>
        <taxon>Formicoidea</taxon>
        <taxon>Formicidae</taxon>
        <taxon>Formicinae</taxon>
        <taxon>Camponotus</taxon>
    </lineage>
</organism>
<reference evidence="2 3" key="1">
    <citation type="journal article" date="2010" name="Science">
        <title>Genomic comparison of the ants Camponotus floridanus and Harpegnathos saltator.</title>
        <authorList>
            <person name="Bonasio R."/>
            <person name="Zhang G."/>
            <person name="Ye C."/>
            <person name="Mutti N.S."/>
            <person name="Fang X."/>
            <person name="Qin N."/>
            <person name="Donahue G."/>
            <person name="Yang P."/>
            <person name="Li Q."/>
            <person name="Li C."/>
            <person name="Zhang P."/>
            <person name="Huang Z."/>
            <person name="Berger S.L."/>
            <person name="Reinberg D."/>
            <person name="Wang J."/>
            <person name="Liebig J."/>
        </authorList>
    </citation>
    <scope>NUCLEOTIDE SEQUENCE [LARGE SCALE GENOMIC DNA]</scope>
    <source>
        <strain evidence="3">C129</strain>
    </source>
</reference>
<gene>
    <name evidence="2" type="ORF">EAG_03659</name>
</gene>
<sequence>PSRNSVNLWVKNFRQTATATKQKPPGQPRTVRTPENETRVRTSLQRSPRRSAGKHAQALGMSRRSFSRMLKAMNFHPYKILITQELK</sequence>
<dbReference type="EMBL" id="GL443132">
    <property type="protein sequence ID" value="EFN62518.1"/>
    <property type="molecule type" value="Genomic_DNA"/>
</dbReference>
<dbReference type="PANTHER" id="PTHR47326">
    <property type="entry name" value="TRANSPOSABLE ELEMENT TC3 TRANSPOSASE-LIKE PROTEIN"/>
    <property type="match status" value="1"/>
</dbReference>
<evidence type="ECO:0000256" key="1">
    <source>
        <dbReference type="SAM" id="MobiDB-lite"/>
    </source>
</evidence>
<evidence type="ECO:0000313" key="3">
    <source>
        <dbReference type="Proteomes" id="UP000000311"/>
    </source>
</evidence>